<dbReference type="SUPFAM" id="SSF50022">
    <property type="entry name" value="ISP domain"/>
    <property type="match status" value="1"/>
</dbReference>
<dbReference type="InterPro" id="IPR017941">
    <property type="entry name" value="Rieske_2Fe-2S"/>
</dbReference>
<dbReference type="Gene3D" id="2.102.10.10">
    <property type="entry name" value="Rieske [2Fe-2S] iron-sulphur domain"/>
    <property type="match status" value="1"/>
</dbReference>
<dbReference type="CDD" id="cd03467">
    <property type="entry name" value="Rieske"/>
    <property type="match status" value="1"/>
</dbReference>
<dbReference type="Pfam" id="PF00355">
    <property type="entry name" value="Rieske"/>
    <property type="match status" value="1"/>
</dbReference>
<organism evidence="8 9">
    <name type="scientific">Mongoliibacter ruber</name>
    <dbReference type="NCBI Taxonomy" id="1750599"/>
    <lineage>
        <taxon>Bacteria</taxon>
        <taxon>Pseudomonadati</taxon>
        <taxon>Bacteroidota</taxon>
        <taxon>Cytophagia</taxon>
        <taxon>Cytophagales</taxon>
        <taxon>Cyclobacteriaceae</taxon>
        <taxon>Mongoliibacter</taxon>
    </lineage>
</organism>
<sequence>MIIVRFIPKQFTINNAKMKTFTLGQSREEVENMLPNKQIKTVQLGSKKICIVKSGSDFFAFEPQCPHRMAPLNKGMLNGFNEIICPLHEYRFDLASGQVKSGDCGDLQVYKTELSDKGLTIFI</sequence>
<keyword evidence="4" id="KW-0411">Iron-sulfur</keyword>
<dbReference type="EMBL" id="PVTR01000002">
    <property type="protein sequence ID" value="PRY89931.1"/>
    <property type="molecule type" value="Genomic_DNA"/>
</dbReference>
<proteinExistence type="inferred from homology"/>
<keyword evidence="1" id="KW-0001">2Fe-2S</keyword>
<name>A0A2T0WTA7_9BACT</name>
<evidence type="ECO:0000256" key="2">
    <source>
        <dbReference type="ARBA" id="ARBA00022723"/>
    </source>
</evidence>
<dbReference type="GO" id="GO:0051537">
    <property type="term" value="F:2 iron, 2 sulfur cluster binding"/>
    <property type="evidence" value="ECO:0007669"/>
    <property type="project" value="UniProtKB-KW"/>
</dbReference>
<dbReference type="AlphaFoldDB" id="A0A2T0WTA7"/>
<dbReference type="PANTHER" id="PTHR21496">
    <property type="entry name" value="FERREDOXIN-RELATED"/>
    <property type="match status" value="1"/>
</dbReference>
<accession>A0A2T0WTA7</accession>
<dbReference type="InterPro" id="IPR036922">
    <property type="entry name" value="Rieske_2Fe-2S_sf"/>
</dbReference>
<gene>
    <name evidence="8" type="ORF">CLW00_102409</name>
</gene>
<evidence type="ECO:0000256" key="4">
    <source>
        <dbReference type="ARBA" id="ARBA00023014"/>
    </source>
</evidence>
<evidence type="ECO:0000259" key="7">
    <source>
        <dbReference type="PROSITE" id="PS51296"/>
    </source>
</evidence>
<comment type="caution">
    <text evidence="8">The sequence shown here is derived from an EMBL/GenBank/DDBJ whole genome shotgun (WGS) entry which is preliminary data.</text>
</comment>
<feature type="domain" description="Rieske" evidence="7">
    <location>
        <begin position="26"/>
        <end position="121"/>
    </location>
</feature>
<dbReference type="GO" id="GO:0046872">
    <property type="term" value="F:metal ion binding"/>
    <property type="evidence" value="ECO:0007669"/>
    <property type="project" value="UniProtKB-KW"/>
</dbReference>
<keyword evidence="2" id="KW-0479">Metal-binding</keyword>
<evidence type="ECO:0000313" key="9">
    <source>
        <dbReference type="Proteomes" id="UP000238157"/>
    </source>
</evidence>
<evidence type="ECO:0000313" key="8">
    <source>
        <dbReference type="EMBL" id="PRY89931.1"/>
    </source>
</evidence>
<protein>
    <submittedName>
        <fullName evidence="8">Nitrite reductase (NADH) small subunit</fullName>
    </submittedName>
</protein>
<dbReference type="PANTHER" id="PTHR21496:SF0">
    <property type="entry name" value="RIESKE DOMAIN-CONTAINING PROTEIN"/>
    <property type="match status" value="1"/>
</dbReference>
<keyword evidence="3" id="KW-0408">Iron</keyword>
<evidence type="ECO:0000256" key="5">
    <source>
        <dbReference type="ARBA" id="ARBA00034078"/>
    </source>
</evidence>
<evidence type="ECO:0000256" key="3">
    <source>
        <dbReference type="ARBA" id="ARBA00023004"/>
    </source>
</evidence>
<comment type="cofactor">
    <cofactor evidence="5">
        <name>[2Fe-2S] cluster</name>
        <dbReference type="ChEBI" id="CHEBI:190135"/>
    </cofactor>
</comment>
<dbReference type="PROSITE" id="PS51296">
    <property type="entry name" value="RIESKE"/>
    <property type="match status" value="1"/>
</dbReference>
<evidence type="ECO:0000256" key="6">
    <source>
        <dbReference type="ARBA" id="ARBA00038001"/>
    </source>
</evidence>
<comment type="similarity">
    <text evidence="6">Belongs to the bacterial ring-hydroxylating dioxygenase ferredoxin component family.</text>
</comment>
<keyword evidence="9" id="KW-1185">Reference proteome</keyword>
<dbReference type="Proteomes" id="UP000238157">
    <property type="component" value="Unassembled WGS sequence"/>
</dbReference>
<evidence type="ECO:0000256" key="1">
    <source>
        <dbReference type="ARBA" id="ARBA00022714"/>
    </source>
</evidence>
<reference evidence="8 9" key="1">
    <citation type="submission" date="2018-03" db="EMBL/GenBank/DDBJ databases">
        <title>Genomic Encyclopedia of Archaeal and Bacterial Type Strains, Phase II (KMG-II): from individual species to whole genera.</title>
        <authorList>
            <person name="Goeker M."/>
        </authorList>
    </citation>
    <scope>NUCLEOTIDE SEQUENCE [LARGE SCALE GENOMIC DNA]</scope>
    <source>
        <strain evidence="8 9">DSM 27929</strain>
    </source>
</reference>